<accession>A0A091BXA0</accession>
<feature type="transmembrane region" description="Helical" evidence="1">
    <location>
        <begin position="27"/>
        <end position="55"/>
    </location>
</feature>
<gene>
    <name evidence="2" type="ORF">P873_01195</name>
</gene>
<dbReference type="eggNOG" id="ENOG5033DWJ">
    <property type="taxonomic scope" value="Bacteria"/>
</dbReference>
<reference evidence="2 3" key="1">
    <citation type="submission" date="2013-09" db="EMBL/GenBank/DDBJ databases">
        <title>Genome sequencing of Arenimonas composti.</title>
        <authorList>
            <person name="Chen F."/>
            <person name="Wang G."/>
        </authorList>
    </citation>
    <scope>NUCLEOTIDE SEQUENCE [LARGE SCALE GENOMIC DNA]</scope>
    <source>
        <strain evidence="2 3">TR7-09</strain>
    </source>
</reference>
<dbReference type="AlphaFoldDB" id="A0A091BXA0"/>
<dbReference type="OrthoDB" id="6026673at2"/>
<comment type="caution">
    <text evidence="2">The sequence shown here is derived from an EMBL/GenBank/DDBJ whole genome shotgun (WGS) entry which is preliminary data.</text>
</comment>
<sequence length="100" mass="10953">MIPRRLDLAAAMAKWARIRAGGRSRFILLRGLLAWGGTMFVLMGLGFSGLMLGAVAYTPKWLALNAALWTSGGLMFGALTWYQNEKLYHRHKAATAGEIA</sequence>
<dbReference type="STRING" id="1121013.GCA_000426365_00399"/>
<dbReference type="RefSeq" id="WP_026815934.1">
    <property type="nucleotide sequence ID" value="NZ_AUFF01000001.1"/>
</dbReference>
<keyword evidence="3" id="KW-1185">Reference proteome</keyword>
<organism evidence="2 3">
    <name type="scientific">Arenimonas composti TR7-09 = DSM 18010</name>
    <dbReference type="NCBI Taxonomy" id="1121013"/>
    <lineage>
        <taxon>Bacteria</taxon>
        <taxon>Pseudomonadati</taxon>
        <taxon>Pseudomonadota</taxon>
        <taxon>Gammaproteobacteria</taxon>
        <taxon>Lysobacterales</taxon>
        <taxon>Lysobacteraceae</taxon>
        <taxon>Arenimonas</taxon>
    </lineage>
</organism>
<dbReference type="EMBL" id="AWXU01000046">
    <property type="protein sequence ID" value="KFN48945.1"/>
    <property type="molecule type" value="Genomic_DNA"/>
</dbReference>
<keyword evidence="1" id="KW-1133">Transmembrane helix</keyword>
<proteinExistence type="predicted"/>
<keyword evidence="1" id="KW-0472">Membrane</keyword>
<evidence type="ECO:0000256" key="1">
    <source>
        <dbReference type="SAM" id="Phobius"/>
    </source>
</evidence>
<feature type="transmembrane region" description="Helical" evidence="1">
    <location>
        <begin position="61"/>
        <end position="82"/>
    </location>
</feature>
<protein>
    <submittedName>
        <fullName evidence="2">Uncharacterized protein</fullName>
    </submittedName>
</protein>
<keyword evidence="1" id="KW-0812">Transmembrane</keyword>
<evidence type="ECO:0000313" key="3">
    <source>
        <dbReference type="Proteomes" id="UP000029391"/>
    </source>
</evidence>
<dbReference type="Proteomes" id="UP000029391">
    <property type="component" value="Unassembled WGS sequence"/>
</dbReference>
<name>A0A091BXA0_9GAMM</name>
<evidence type="ECO:0000313" key="2">
    <source>
        <dbReference type="EMBL" id="KFN48945.1"/>
    </source>
</evidence>